<dbReference type="GO" id="GO:0005730">
    <property type="term" value="C:nucleolus"/>
    <property type="evidence" value="ECO:0007669"/>
    <property type="project" value="TreeGrafter"/>
</dbReference>
<organism evidence="3 4">
    <name type="scientific">Allacma fusca</name>
    <dbReference type="NCBI Taxonomy" id="39272"/>
    <lineage>
        <taxon>Eukaryota</taxon>
        <taxon>Metazoa</taxon>
        <taxon>Ecdysozoa</taxon>
        <taxon>Arthropoda</taxon>
        <taxon>Hexapoda</taxon>
        <taxon>Collembola</taxon>
        <taxon>Symphypleona</taxon>
        <taxon>Sminthuridae</taxon>
        <taxon>Allacma</taxon>
    </lineage>
</organism>
<dbReference type="InterPro" id="IPR040000">
    <property type="entry name" value="NOP9"/>
</dbReference>
<evidence type="ECO:0000313" key="3">
    <source>
        <dbReference type="EMBL" id="CAG7726118.1"/>
    </source>
</evidence>
<dbReference type="GO" id="GO:0000056">
    <property type="term" value="P:ribosomal small subunit export from nucleus"/>
    <property type="evidence" value="ECO:0007669"/>
    <property type="project" value="TreeGrafter"/>
</dbReference>
<feature type="compositionally biased region" description="Basic residues" evidence="2">
    <location>
        <begin position="599"/>
        <end position="611"/>
    </location>
</feature>
<protein>
    <recommendedName>
        <fullName evidence="5">Nucleolar protein 9</fullName>
    </recommendedName>
</protein>
<accession>A0A8J2JY68</accession>
<proteinExistence type="predicted"/>
<dbReference type="InterPro" id="IPR001313">
    <property type="entry name" value="Pumilio_RNA-bd_rpt"/>
</dbReference>
<evidence type="ECO:0000256" key="1">
    <source>
        <dbReference type="ARBA" id="ARBA00022737"/>
    </source>
</evidence>
<reference evidence="3" key="1">
    <citation type="submission" date="2021-06" db="EMBL/GenBank/DDBJ databases">
        <authorList>
            <person name="Hodson N. C."/>
            <person name="Mongue J. A."/>
            <person name="Jaron S. K."/>
        </authorList>
    </citation>
    <scope>NUCLEOTIDE SEQUENCE</scope>
</reference>
<dbReference type="AlphaFoldDB" id="A0A8J2JY68"/>
<feature type="compositionally biased region" description="Basic residues" evidence="2">
    <location>
        <begin position="14"/>
        <end position="26"/>
    </location>
</feature>
<dbReference type="Pfam" id="PF22493">
    <property type="entry name" value="PUF_NOP9"/>
    <property type="match status" value="1"/>
</dbReference>
<feature type="region of interest" description="Disordered" evidence="2">
    <location>
        <begin position="1"/>
        <end position="26"/>
    </location>
</feature>
<evidence type="ECO:0008006" key="5">
    <source>
        <dbReference type="Google" id="ProtNLM"/>
    </source>
</evidence>
<dbReference type="PANTHER" id="PTHR13102">
    <property type="entry name" value="NUCLEOLAR PROTEIN 9"/>
    <property type="match status" value="1"/>
</dbReference>
<keyword evidence="4" id="KW-1185">Reference proteome</keyword>
<feature type="compositionally biased region" description="Basic and acidic residues" evidence="2">
    <location>
        <begin position="588"/>
        <end position="598"/>
    </location>
</feature>
<dbReference type="PANTHER" id="PTHR13102:SF0">
    <property type="entry name" value="NUCLEOLAR PROTEIN 9"/>
    <property type="match status" value="1"/>
</dbReference>
<dbReference type="Proteomes" id="UP000708208">
    <property type="component" value="Unassembled WGS sequence"/>
</dbReference>
<dbReference type="GO" id="GO:0030688">
    <property type="term" value="C:preribosome, small subunit precursor"/>
    <property type="evidence" value="ECO:0007669"/>
    <property type="project" value="TreeGrafter"/>
</dbReference>
<dbReference type="GO" id="GO:0000472">
    <property type="term" value="P:endonucleolytic cleavage to generate mature 5'-end of SSU-rRNA from (SSU-rRNA, 5.8S rRNA, LSU-rRNA)"/>
    <property type="evidence" value="ECO:0007669"/>
    <property type="project" value="TreeGrafter"/>
</dbReference>
<comment type="caution">
    <text evidence="3">The sequence shown here is derived from an EMBL/GenBank/DDBJ whole genome shotgun (WGS) entry which is preliminary data.</text>
</comment>
<feature type="region of interest" description="Disordered" evidence="2">
    <location>
        <begin position="581"/>
        <end position="611"/>
    </location>
</feature>
<keyword evidence="1" id="KW-0677">Repeat</keyword>
<evidence type="ECO:0000256" key="2">
    <source>
        <dbReference type="SAM" id="MobiDB-lite"/>
    </source>
</evidence>
<dbReference type="GO" id="GO:0000447">
    <property type="term" value="P:endonucleolytic cleavage in ITS1 to separate SSU-rRNA from 5.8S rRNA and LSU-rRNA from tricistronic rRNA transcript (SSU-rRNA, 5.8S rRNA, LSU-rRNA)"/>
    <property type="evidence" value="ECO:0007669"/>
    <property type="project" value="TreeGrafter"/>
</dbReference>
<dbReference type="SMART" id="SM00025">
    <property type="entry name" value="Pumilio"/>
    <property type="match status" value="6"/>
</dbReference>
<dbReference type="GO" id="GO:0000480">
    <property type="term" value="P:endonucleolytic cleavage in 5'-ETS of tricistronic rRNA transcript (SSU-rRNA, 5.8S rRNA, LSU-rRNA)"/>
    <property type="evidence" value="ECO:0007669"/>
    <property type="project" value="TreeGrafter"/>
</dbReference>
<evidence type="ECO:0000313" key="4">
    <source>
        <dbReference type="Proteomes" id="UP000708208"/>
    </source>
</evidence>
<dbReference type="OrthoDB" id="9987665at2759"/>
<dbReference type="GO" id="GO:0030686">
    <property type="term" value="C:90S preribosome"/>
    <property type="evidence" value="ECO:0007669"/>
    <property type="project" value="TreeGrafter"/>
</dbReference>
<dbReference type="EMBL" id="CAJVCH010131017">
    <property type="protein sequence ID" value="CAG7726118.1"/>
    <property type="molecule type" value="Genomic_DNA"/>
</dbReference>
<sequence>MGHHVGAGNSDQKRKPRRKSGQKSRFIQKAKKFGTQGKLGHGYEVDSATYQYFLHVLELFVKNDFADDDEKAAFIKNSLEQANGEEVNLAKNQMISRVLENILHCADEESLLKFCNAFTPALRVICADPFASHVLEKLLEVTSTVRADSADLSEWFQKTSKFILNNYTEFVFDKFANAVMRRVFHCLSGTVDQSLKNLNAKKGKKLLTTKEKPVVHKLKKENVEIFKDFYHQFLNWHQFNDLLAEVHTSSLVQVFMQCLQAIDGELAYQVAVQTLKAIDSKFDMGNLTTLFTLESCIQVTNDALYEFMYDKFFKGKLDQMAVHPKAQHTLRKLVTYCSTKETFEDIFDAIEGTFDEVLKLEHTNIIVACAETCKALNTRQAEFVKRIKSLLMKEGSEETSFVEVVAKLNKTFTPREDGTGTTFLLELNGCLLLQHMLEFHKPHKVVKGILELETRKAVKLALDPKGSHIIDSYFKSSTVGDKNKEKLLLKYKEDLVDFACSKFGSRVLDSMWAWGSIKQKGIIAASLSEKLAKVSANEFGKFQSERMALHSYKRDPKKWEEFQASSGKRKAEIEEFTAAISSMANEEAPVKEEEQETPKKKKKKKHHRTDQ</sequence>
<dbReference type="GO" id="GO:0003723">
    <property type="term" value="F:RNA binding"/>
    <property type="evidence" value="ECO:0007669"/>
    <property type="project" value="InterPro"/>
</dbReference>
<gene>
    <name evidence="3" type="ORF">AFUS01_LOCUS15046</name>
</gene>
<name>A0A8J2JY68_9HEXA</name>